<reference evidence="1 2" key="1">
    <citation type="submission" date="2019-09" db="EMBL/GenBank/DDBJ databases">
        <title>Bird 10,000 Genomes (B10K) Project - Family phase.</title>
        <authorList>
            <person name="Zhang G."/>
        </authorList>
    </citation>
    <scope>NUCLEOTIDE SEQUENCE [LARGE SCALE GENOMIC DNA]</scope>
    <source>
        <strain evidence="1">B10K-DU-008-62</strain>
        <tissue evidence="1">Mixed tissue sample</tissue>
    </source>
</reference>
<name>A0A7L0UHG4_CHOAC</name>
<gene>
    <name evidence="1" type="primary">Erv31_1</name>
    <name evidence="1" type="ORF">CHOACU_R15334</name>
</gene>
<organism evidence="1 2">
    <name type="scientific">Chordeiles acutipennis</name>
    <name type="common">Lesser nighthawk</name>
    <name type="synonym">Caprimulgus acutipennis</name>
    <dbReference type="NCBI Taxonomy" id="118183"/>
    <lineage>
        <taxon>Eukaryota</taxon>
        <taxon>Metazoa</taxon>
        <taxon>Chordata</taxon>
        <taxon>Craniata</taxon>
        <taxon>Vertebrata</taxon>
        <taxon>Euteleostomi</taxon>
        <taxon>Archelosauria</taxon>
        <taxon>Archosauria</taxon>
        <taxon>Dinosauria</taxon>
        <taxon>Saurischia</taxon>
        <taxon>Theropoda</taxon>
        <taxon>Coelurosauria</taxon>
        <taxon>Aves</taxon>
        <taxon>Neognathae</taxon>
        <taxon>Neoaves</taxon>
        <taxon>Strisores</taxon>
        <taxon>Caprimulgiformes</taxon>
        <taxon>Caprimulgidae</taxon>
        <taxon>Chordeilinae</taxon>
        <taxon>Chordeiles</taxon>
    </lineage>
</organism>
<dbReference type="EMBL" id="VXAQ01001728">
    <property type="protein sequence ID" value="NXL66516.1"/>
    <property type="molecule type" value="Genomic_DNA"/>
</dbReference>
<proteinExistence type="predicted"/>
<dbReference type="Proteomes" id="UP000568556">
    <property type="component" value="Unassembled WGS sequence"/>
</dbReference>
<accession>A0A7L0UHG4</accession>
<dbReference type="AlphaFoldDB" id="A0A7L0UHG4"/>
<evidence type="ECO:0000313" key="2">
    <source>
        <dbReference type="Proteomes" id="UP000568556"/>
    </source>
</evidence>
<comment type="caution">
    <text evidence="1">The sequence shown here is derived from an EMBL/GenBank/DDBJ whole genome shotgun (WGS) entry which is preliminary data.</text>
</comment>
<feature type="non-terminal residue" evidence="1">
    <location>
        <position position="1"/>
    </location>
</feature>
<sequence>QLEEEIGLPKLGQNLFVDLEERISRELNITNCWICEGPLMTEECPWKGSSLGPKELLQWNYTTSSRGHWPEGWILSSTTLGEECLRIEG</sequence>
<keyword evidence="2" id="KW-1185">Reference proteome</keyword>
<protein>
    <submittedName>
        <fullName evidence="1">ENR1 protein</fullName>
    </submittedName>
</protein>
<dbReference type="OrthoDB" id="9325190at2759"/>
<feature type="non-terminal residue" evidence="1">
    <location>
        <position position="89"/>
    </location>
</feature>
<evidence type="ECO:0000313" key="1">
    <source>
        <dbReference type="EMBL" id="NXL66516.1"/>
    </source>
</evidence>